<dbReference type="InterPro" id="IPR002685">
    <property type="entry name" value="Glyco_trans_15"/>
</dbReference>
<feature type="active site" description="Nucleophile" evidence="6">
    <location>
        <position position="270"/>
    </location>
</feature>
<name>A0A1E3NEF2_9ASCO</name>
<evidence type="ECO:0000256" key="5">
    <source>
        <dbReference type="ARBA" id="ARBA00022968"/>
    </source>
</evidence>
<evidence type="ECO:0008006" key="9">
    <source>
        <dbReference type="Google" id="ProtNLM"/>
    </source>
</evidence>
<evidence type="ECO:0000256" key="1">
    <source>
        <dbReference type="ARBA" id="ARBA00004606"/>
    </source>
</evidence>
<dbReference type="Pfam" id="PF01793">
    <property type="entry name" value="Glyco_transf_15"/>
    <property type="match status" value="1"/>
</dbReference>
<comment type="subcellular location">
    <subcellularLocation>
        <location evidence="1">Membrane</location>
        <topology evidence="1">Single-pass type II membrane protein</topology>
    </subcellularLocation>
</comment>
<dbReference type="InterPro" id="IPR029044">
    <property type="entry name" value="Nucleotide-diphossugar_trans"/>
</dbReference>
<dbReference type="OrthoDB" id="439943at2759"/>
<keyword evidence="8" id="KW-1185">Reference proteome</keyword>
<comment type="similarity">
    <text evidence="2">Belongs to the glycosyltransferase 15 family.</text>
</comment>
<dbReference type="SUPFAM" id="SSF53448">
    <property type="entry name" value="Nucleotide-diphospho-sugar transferases"/>
    <property type="match status" value="1"/>
</dbReference>
<protein>
    <recommendedName>
        <fullName evidence="9">Glycosyltransferase family 15 protein</fullName>
    </recommendedName>
</protein>
<proteinExistence type="inferred from homology"/>
<dbReference type="PANTHER" id="PTHR31121">
    <property type="entry name" value="ALPHA-1,2 MANNOSYLTRANSFERASE KTR1"/>
    <property type="match status" value="1"/>
</dbReference>
<evidence type="ECO:0000256" key="2">
    <source>
        <dbReference type="ARBA" id="ARBA00007677"/>
    </source>
</evidence>
<dbReference type="GO" id="GO:0000026">
    <property type="term" value="F:alpha-1,2-mannosyltransferase activity"/>
    <property type="evidence" value="ECO:0007669"/>
    <property type="project" value="EnsemblFungi"/>
</dbReference>
<dbReference type="GO" id="GO:0016020">
    <property type="term" value="C:membrane"/>
    <property type="evidence" value="ECO:0007669"/>
    <property type="project" value="UniProtKB-SubCell"/>
</dbReference>
<dbReference type="STRING" id="763406.A0A1E3NEF2"/>
<keyword evidence="5" id="KW-0812">Transmembrane</keyword>
<keyword evidence="4" id="KW-0808">Transferase</keyword>
<sequence length="383" mass="45171">MPIVPMSQVKSRINRFAAIAIVCLLIFYFTSNVSPNNTIVTKDELINTKAKTAPKRPSKKVKATFVTLARNEDLYELLESIQSMEDRFNHKFKYDWVFLNDAPFSEEFIMETTKSISGKTKYGVIPYEHWSAPIWINAKKAEEVRMDMKEREIIYGDSESYRYMCRYESGFFYRHPLMDEYDYYWRVEPSVKFYCDVDYDVFQFMQDNDYEYGFTVALKEYIETIPTLWDTTKKFLKDHPQYLAKDNSLELISDDNGETYNLCHFWSNFEVGKLDFLRGKAYRSYFDALDKSGGFFYERWGDAPVHSIAAALFLDKDKLHFFDDIGYFHGPFTSCPLKEDVRIKGRCSCDPKEDFTFHPASCINQYYKFKGLKKPAELAKYGF</sequence>
<dbReference type="GO" id="GO:0006487">
    <property type="term" value="P:protein N-linked glycosylation"/>
    <property type="evidence" value="ECO:0007669"/>
    <property type="project" value="EnsemblFungi"/>
</dbReference>
<dbReference type="GO" id="GO:0005794">
    <property type="term" value="C:Golgi apparatus"/>
    <property type="evidence" value="ECO:0007669"/>
    <property type="project" value="EnsemblFungi"/>
</dbReference>
<reference evidence="7 8" key="1">
    <citation type="journal article" date="2016" name="Proc. Natl. Acad. Sci. U.S.A.">
        <title>Comparative genomics of biotechnologically important yeasts.</title>
        <authorList>
            <person name="Riley R."/>
            <person name="Haridas S."/>
            <person name="Wolfe K.H."/>
            <person name="Lopes M.R."/>
            <person name="Hittinger C.T."/>
            <person name="Goeker M."/>
            <person name="Salamov A.A."/>
            <person name="Wisecaver J.H."/>
            <person name="Long T.M."/>
            <person name="Calvey C.H."/>
            <person name="Aerts A.L."/>
            <person name="Barry K.W."/>
            <person name="Choi C."/>
            <person name="Clum A."/>
            <person name="Coughlan A.Y."/>
            <person name="Deshpande S."/>
            <person name="Douglass A.P."/>
            <person name="Hanson S.J."/>
            <person name="Klenk H.-P."/>
            <person name="LaButti K.M."/>
            <person name="Lapidus A."/>
            <person name="Lindquist E.A."/>
            <person name="Lipzen A.M."/>
            <person name="Meier-Kolthoff J.P."/>
            <person name="Ohm R.A."/>
            <person name="Otillar R.P."/>
            <person name="Pangilinan J.L."/>
            <person name="Peng Y."/>
            <person name="Rokas A."/>
            <person name="Rosa C.A."/>
            <person name="Scheuner C."/>
            <person name="Sibirny A.A."/>
            <person name="Slot J.C."/>
            <person name="Stielow J.B."/>
            <person name="Sun H."/>
            <person name="Kurtzman C.P."/>
            <person name="Blackwell M."/>
            <person name="Grigoriev I.V."/>
            <person name="Jeffries T.W."/>
        </authorList>
    </citation>
    <scope>NUCLEOTIDE SEQUENCE [LARGE SCALE GENOMIC DNA]</scope>
    <source>
        <strain evidence="7 8">NRRL Y-2026</strain>
    </source>
</reference>
<keyword evidence="3" id="KW-0328">Glycosyltransferase</keyword>
<dbReference type="AlphaFoldDB" id="A0A1E3NEF2"/>
<dbReference type="EMBL" id="KV454007">
    <property type="protein sequence ID" value="ODQ44521.1"/>
    <property type="molecule type" value="Genomic_DNA"/>
</dbReference>
<evidence type="ECO:0000256" key="4">
    <source>
        <dbReference type="ARBA" id="ARBA00022679"/>
    </source>
</evidence>
<evidence type="ECO:0000256" key="3">
    <source>
        <dbReference type="ARBA" id="ARBA00022676"/>
    </source>
</evidence>
<evidence type="ECO:0000313" key="7">
    <source>
        <dbReference type="EMBL" id="ODQ44521.1"/>
    </source>
</evidence>
<dbReference type="Gene3D" id="3.90.550.10">
    <property type="entry name" value="Spore Coat Polysaccharide Biosynthesis Protein SpsA, Chain A"/>
    <property type="match status" value="1"/>
</dbReference>
<gene>
    <name evidence="7" type="ORF">PICMEDRAFT_74751</name>
</gene>
<accession>A0A1E3NEF2</accession>
<organism evidence="7 8">
    <name type="scientific">Pichia membranifaciens NRRL Y-2026</name>
    <dbReference type="NCBI Taxonomy" id="763406"/>
    <lineage>
        <taxon>Eukaryota</taxon>
        <taxon>Fungi</taxon>
        <taxon>Dikarya</taxon>
        <taxon>Ascomycota</taxon>
        <taxon>Saccharomycotina</taxon>
        <taxon>Pichiomycetes</taxon>
        <taxon>Pichiales</taxon>
        <taxon>Pichiaceae</taxon>
        <taxon>Pichia</taxon>
    </lineage>
</organism>
<dbReference type="FunFam" id="3.90.550.10:FF:000051">
    <property type="entry name" value="Alpha-1,2-mannosyltransferase (Ktr4)"/>
    <property type="match status" value="1"/>
</dbReference>
<dbReference type="PIRSF" id="PIRSF018153">
    <property type="entry name" value="Glyco_trans_15"/>
    <property type="match status" value="1"/>
</dbReference>
<dbReference type="GeneID" id="30181546"/>
<dbReference type="PANTHER" id="PTHR31121:SF6">
    <property type="entry name" value="ALPHA-1,2 MANNOSYLTRANSFERASE KTR1"/>
    <property type="match status" value="1"/>
</dbReference>
<dbReference type="RefSeq" id="XP_019015634.1">
    <property type="nucleotide sequence ID" value="XM_019164859.1"/>
</dbReference>
<dbReference type="GO" id="GO:0000032">
    <property type="term" value="P:cell wall mannoprotein biosynthetic process"/>
    <property type="evidence" value="ECO:0007669"/>
    <property type="project" value="TreeGrafter"/>
</dbReference>
<keyword evidence="5" id="KW-0735">Signal-anchor</keyword>
<dbReference type="Proteomes" id="UP000094455">
    <property type="component" value="Unassembled WGS sequence"/>
</dbReference>
<dbReference type="GO" id="GO:0006493">
    <property type="term" value="P:protein O-linked glycosylation"/>
    <property type="evidence" value="ECO:0007669"/>
    <property type="project" value="EnsemblFungi"/>
</dbReference>
<evidence type="ECO:0000256" key="6">
    <source>
        <dbReference type="PIRSR" id="PIRSR018153-1"/>
    </source>
</evidence>
<evidence type="ECO:0000313" key="8">
    <source>
        <dbReference type="Proteomes" id="UP000094455"/>
    </source>
</evidence>